<reference evidence="1 2" key="1">
    <citation type="submission" date="2015-05" db="EMBL/GenBank/DDBJ databases">
        <title>A genomic and transcriptomic approach to investigate the blue pigment phenotype in Pseudomonas fluorescens.</title>
        <authorList>
            <person name="Andreani N.A."/>
            <person name="Cardazzo B."/>
        </authorList>
    </citation>
    <scope>NUCLEOTIDE SEQUENCE [LARGE SCALE GENOMIC DNA]</scope>
    <source>
        <strain evidence="1 2">Ps_40</strain>
    </source>
</reference>
<accession>A0A120FZ27</accession>
<evidence type="ECO:0000313" key="1">
    <source>
        <dbReference type="EMBL" id="KWV74009.1"/>
    </source>
</evidence>
<organism evidence="1 2">
    <name type="scientific">Pseudomonas fluorescens</name>
    <dbReference type="NCBI Taxonomy" id="294"/>
    <lineage>
        <taxon>Bacteria</taxon>
        <taxon>Pseudomonadati</taxon>
        <taxon>Pseudomonadota</taxon>
        <taxon>Gammaproteobacteria</taxon>
        <taxon>Pseudomonadales</taxon>
        <taxon>Pseudomonadaceae</taxon>
        <taxon>Pseudomonas</taxon>
    </lineage>
</organism>
<evidence type="ECO:0000313" key="2">
    <source>
        <dbReference type="Proteomes" id="UP000063434"/>
    </source>
</evidence>
<proteinExistence type="predicted"/>
<sequence>MINSHLLYQLSYRGMRRMLLIKKKKSSIL</sequence>
<dbReference type="AlphaFoldDB" id="A0A120FZ27"/>
<comment type="caution">
    <text evidence="1">The sequence shown here is derived from an EMBL/GenBank/DDBJ whole genome shotgun (WGS) entry which is preliminary data.</text>
</comment>
<dbReference type="EMBL" id="LCYC01000041">
    <property type="protein sequence ID" value="KWV74009.1"/>
    <property type="molecule type" value="Genomic_DNA"/>
</dbReference>
<dbReference type="Proteomes" id="UP000063434">
    <property type="component" value="Unassembled WGS sequence"/>
</dbReference>
<gene>
    <name evidence="1" type="ORF">PFL603g_02923</name>
</gene>
<name>A0A120FZ27_PSEFL</name>
<protein>
    <submittedName>
        <fullName evidence="1">Uncharacterized protein</fullName>
    </submittedName>
</protein>